<dbReference type="SUPFAM" id="SSF53300">
    <property type="entry name" value="vWA-like"/>
    <property type="match status" value="1"/>
</dbReference>
<sequence>MKFNKQAISTVLAFASLNLLNPNHCAFANNEVQLNELIDRMEAQVSAFAKHMESLISAPSEDKCTRLAQCSEMNFDGCKSEFLNAECPGSDYSIKECGSGKEGGCGGIFDFQVSKTTIAPSSREFNGDISDHHVIDDVCSTLPGEEYMVDFHNSAEGDVWKDYGVNPPWLYYGSSNGVFRMYPAAPDSQCDVQGEPLYDPRKRPWYVSASSGPKDIVLVLDTSGSMGSYQRMDKLKAAANRVIDTLNAGDFFAIVEFNSEAYQLGSTPNLLSRALDSEKATYRKLVNGLRDGGGTNYNAGFKKAFDILENTGSQDMTSNCRQAILFVSDGENNDPTRNNPILYDYVQAQRAKYTAQSKEPPFIFTYSFGDSANEEAPKALACDNQGIWAAITDAEDLSESMGAYYKYFSYGLSDAVNSNFVAWTPPYEFFTGGGLGITVSAPVYNRNTNPPIMSGVVGMDFLFAAMETAFGSVTEEARDEIIQKIVDKSRARCPSFGLDGCQIEALRQATSAESMCDTCNVLDIPDIENPICADASKFNLSLWQNSKTKWWSYEERTCCNVGENRAIGLTQEEAKDQMCKEKSLNVAGVIAGGVIAGVVVLAVVVYFVRRRRNSSTQHHNIHPNAFPIAIEEAVTPVAPPPPFAPK</sequence>
<dbReference type="SMART" id="SM00327">
    <property type="entry name" value="VWA"/>
    <property type="match status" value="1"/>
</dbReference>
<dbReference type="Pfam" id="PF13519">
    <property type="entry name" value="VWA_2"/>
    <property type="match status" value="1"/>
</dbReference>
<keyword evidence="4" id="KW-1185">Reference proteome</keyword>
<evidence type="ECO:0000256" key="1">
    <source>
        <dbReference type="SAM" id="Phobius"/>
    </source>
</evidence>
<accession>A0AAD3CY39</accession>
<dbReference type="InterPro" id="IPR036465">
    <property type="entry name" value="vWFA_dom_sf"/>
</dbReference>
<dbReference type="PANTHER" id="PTHR10166:SF37">
    <property type="entry name" value="STOLID, ISOFORM H"/>
    <property type="match status" value="1"/>
</dbReference>
<dbReference type="InterPro" id="IPR002035">
    <property type="entry name" value="VWF_A"/>
</dbReference>
<reference evidence="3 4" key="1">
    <citation type="journal article" date="2021" name="Sci. Rep.">
        <title>The genome of the diatom Chaetoceros tenuissimus carries an ancient integrated fragment of an extant virus.</title>
        <authorList>
            <person name="Hongo Y."/>
            <person name="Kimura K."/>
            <person name="Takaki Y."/>
            <person name="Yoshida Y."/>
            <person name="Baba S."/>
            <person name="Kobayashi G."/>
            <person name="Nagasaki K."/>
            <person name="Hano T."/>
            <person name="Tomaru Y."/>
        </authorList>
    </citation>
    <scope>NUCLEOTIDE SEQUENCE [LARGE SCALE GENOMIC DNA]</scope>
    <source>
        <strain evidence="3 4">NIES-3715</strain>
    </source>
</reference>
<name>A0AAD3CY39_9STRA</name>
<dbReference type="Gene3D" id="3.40.50.410">
    <property type="entry name" value="von Willebrand factor, type A domain"/>
    <property type="match status" value="1"/>
</dbReference>
<evidence type="ECO:0000313" key="4">
    <source>
        <dbReference type="Proteomes" id="UP001054902"/>
    </source>
</evidence>
<keyword evidence="1" id="KW-0472">Membrane</keyword>
<dbReference type="GO" id="GO:0005245">
    <property type="term" value="F:voltage-gated calcium channel activity"/>
    <property type="evidence" value="ECO:0007669"/>
    <property type="project" value="TreeGrafter"/>
</dbReference>
<proteinExistence type="predicted"/>
<feature type="domain" description="VWFA" evidence="2">
    <location>
        <begin position="215"/>
        <end position="408"/>
    </location>
</feature>
<dbReference type="Gene3D" id="3.30.450.20">
    <property type="entry name" value="PAS domain"/>
    <property type="match status" value="1"/>
</dbReference>
<organism evidence="3 4">
    <name type="scientific">Chaetoceros tenuissimus</name>
    <dbReference type="NCBI Taxonomy" id="426638"/>
    <lineage>
        <taxon>Eukaryota</taxon>
        <taxon>Sar</taxon>
        <taxon>Stramenopiles</taxon>
        <taxon>Ochrophyta</taxon>
        <taxon>Bacillariophyta</taxon>
        <taxon>Coscinodiscophyceae</taxon>
        <taxon>Chaetocerotophycidae</taxon>
        <taxon>Chaetocerotales</taxon>
        <taxon>Chaetocerotaceae</taxon>
        <taxon>Chaetoceros</taxon>
    </lineage>
</organism>
<comment type="caution">
    <text evidence="3">The sequence shown here is derived from an EMBL/GenBank/DDBJ whole genome shotgun (WGS) entry which is preliminary data.</text>
</comment>
<protein>
    <recommendedName>
        <fullName evidence="2">VWFA domain-containing protein</fullName>
    </recommendedName>
</protein>
<dbReference type="PROSITE" id="PS50234">
    <property type="entry name" value="VWFA"/>
    <property type="match status" value="1"/>
</dbReference>
<evidence type="ECO:0000259" key="2">
    <source>
        <dbReference type="PROSITE" id="PS50234"/>
    </source>
</evidence>
<dbReference type="GO" id="GO:0005891">
    <property type="term" value="C:voltage-gated calcium channel complex"/>
    <property type="evidence" value="ECO:0007669"/>
    <property type="project" value="TreeGrafter"/>
</dbReference>
<dbReference type="EMBL" id="BLLK01000046">
    <property type="protein sequence ID" value="GFH53115.1"/>
    <property type="molecule type" value="Genomic_DNA"/>
</dbReference>
<evidence type="ECO:0000313" key="3">
    <source>
        <dbReference type="EMBL" id="GFH53115.1"/>
    </source>
</evidence>
<keyword evidence="1" id="KW-0812">Transmembrane</keyword>
<feature type="transmembrane region" description="Helical" evidence="1">
    <location>
        <begin position="586"/>
        <end position="608"/>
    </location>
</feature>
<dbReference type="PANTHER" id="PTHR10166">
    <property type="entry name" value="VOLTAGE-DEPENDENT CALCIUM CHANNEL SUBUNIT ALPHA-2/DELTA-RELATED"/>
    <property type="match status" value="1"/>
</dbReference>
<dbReference type="Proteomes" id="UP001054902">
    <property type="component" value="Unassembled WGS sequence"/>
</dbReference>
<gene>
    <name evidence="3" type="ORF">CTEN210_09591</name>
</gene>
<dbReference type="AlphaFoldDB" id="A0AAD3CY39"/>
<keyword evidence="1" id="KW-1133">Transmembrane helix</keyword>
<dbReference type="InterPro" id="IPR051173">
    <property type="entry name" value="Ca_channel_alpha-2/delta"/>
</dbReference>